<organism evidence="2 3">
    <name type="scientific">Solanum commersonii</name>
    <name type="common">Commerson's wild potato</name>
    <name type="synonym">Commerson's nightshade</name>
    <dbReference type="NCBI Taxonomy" id="4109"/>
    <lineage>
        <taxon>Eukaryota</taxon>
        <taxon>Viridiplantae</taxon>
        <taxon>Streptophyta</taxon>
        <taxon>Embryophyta</taxon>
        <taxon>Tracheophyta</taxon>
        <taxon>Spermatophyta</taxon>
        <taxon>Magnoliopsida</taxon>
        <taxon>eudicotyledons</taxon>
        <taxon>Gunneridae</taxon>
        <taxon>Pentapetalae</taxon>
        <taxon>asterids</taxon>
        <taxon>lamiids</taxon>
        <taxon>Solanales</taxon>
        <taxon>Solanaceae</taxon>
        <taxon>Solanoideae</taxon>
        <taxon>Solaneae</taxon>
        <taxon>Solanum</taxon>
    </lineage>
</organism>
<dbReference type="PANTHER" id="PTHR33180">
    <property type="entry name" value="PHOTOSYSTEM II CP43 REACTION CENTER PROTEIN"/>
    <property type="match status" value="1"/>
</dbReference>
<gene>
    <name evidence="2" type="ORF">H5410_036462</name>
</gene>
<comment type="caution">
    <text evidence="2">The sequence shown here is derived from an EMBL/GenBank/DDBJ whole genome shotgun (WGS) entry which is preliminary data.</text>
</comment>
<sequence>MIIASEILMRAKQRQTSLSFPVLIIELCRRAQVPRDAKKDVEVIPTSFTNIQRIEAKYIKDQAEKGSKAAPVNLSLVVDTNSIPAEASFPTPAHGTLGTSTATPSDVPSSSASALPPRPVVAIVSRTPITKASLLQMGKLGHFTDR</sequence>
<feature type="compositionally biased region" description="Low complexity" evidence="1">
    <location>
        <begin position="99"/>
        <end position="115"/>
    </location>
</feature>
<keyword evidence="3" id="KW-1185">Reference proteome</keyword>
<proteinExistence type="predicted"/>
<dbReference type="Proteomes" id="UP000824120">
    <property type="component" value="Chromosome 7"/>
</dbReference>
<protein>
    <submittedName>
        <fullName evidence="2">Uncharacterized protein</fullName>
    </submittedName>
</protein>
<evidence type="ECO:0000313" key="2">
    <source>
        <dbReference type="EMBL" id="KAG5595230.1"/>
    </source>
</evidence>
<dbReference type="PANTHER" id="PTHR33180:SF31">
    <property type="entry name" value="POLYPROTEIN PROTEIN"/>
    <property type="match status" value="1"/>
</dbReference>
<dbReference type="EMBL" id="JACXVP010000007">
    <property type="protein sequence ID" value="KAG5595230.1"/>
    <property type="molecule type" value="Genomic_DNA"/>
</dbReference>
<dbReference type="AlphaFoldDB" id="A0A9J5Y882"/>
<name>A0A9J5Y882_SOLCO</name>
<evidence type="ECO:0000256" key="1">
    <source>
        <dbReference type="SAM" id="MobiDB-lite"/>
    </source>
</evidence>
<reference evidence="2 3" key="1">
    <citation type="submission" date="2020-09" db="EMBL/GenBank/DDBJ databases">
        <title>De no assembly of potato wild relative species, Solanum commersonii.</title>
        <authorList>
            <person name="Cho K."/>
        </authorList>
    </citation>
    <scope>NUCLEOTIDE SEQUENCE [LARGE SCALE GENOMIC DNA]</scope>
    <source>
        <strain evidence="2">LZ3.2</strain>
        <tissue evidence="2">Leaf</tissue>
    </source>
</reference>
<accession>A0A9J5Y882</accession>
<dbReference type="OrthoDB" id="1306244at2759"/>
<evidence type="ECO:0000313" key="3">
    <source>
        <dbReference type="Proteomes" id="UP000824120"/>
    </source>
</evidence>
<feature type="region of interest" description="Disordered" evidence="1">
    <location>
        <begin position="88"/>
        <end position="115"/>
    </location>
</feature>